<dbReference type="InterPro" id="IPR050736">
    <property type="entry name" value="Sensor_HK_Regulatory"/>
</dbReference>
<dbReference type="InterPro" id="IPR036890">
    <property type="entry name" value="HATPase_C_sf"/>
</dbReference>
<evidence type="ECO:0000256" key="3">
    <source>
        <dbReference type="ARBA" id="ARBA00022679"/>
    </source>
</evidence>
<dbReference type="InterPro" id="IPR000014">
    <property type="entry name" value="PAS"/>
</dbReference>
<organism evidence="10 11">
    <name type="scientific">Halohasta litchfieldiae</name>
    <dbReference type="NCBI Taxonomy" id="1073996"/>
    <lineage>
        <taxon>Archaea</taxon>
        <taxon>Methanobacteriati</taxon>
        <taxon>Methanobacteriota</taxon>
        <taxon>Stenosarchaea group</taxon>
        <taxon>Halobacteria</taxon>
        <taxon>Halobacteriales</taxon>
        <taxon>Haloferacaceae</taxon>
        <taxon>Halohasta</taxon>
    </lineage>
</organism>
<proteinExistence type="predicted"/>
<dbReference type="InterPro" id="IPR013656">
    <property type="entry name" value="PAS_4"/>
</dbReference>
<dbReference type="Gene3D" id="3.30.450.20">
    <property type="entry name" value="PAS domain"/>
    <property type="match status" value="1"/>
</dbReference>
<feature type="transmembrane region" description="Helical" evidence="7">
    <location>
        <begin position="177"/>
        <end position="198"/>
    </location>
</feature>
<dbReference type="InterPro" id="IPR035965">
    <property type="entry name" value="PAS-like_dom_sf"/>
</dbReference>
<dbReference type="SUPFAM" id="SSF55785">
    <property type="entry name" value="PYP-like sensor domain (PAS domain)"/>
    <property type="match status" value="1"/>
</dbReference>
<keyword evidence="7" id="KW-1133">Transmembrane helix</keyword>
<accession>A0A1H6VVA5</accession>
<name>A0A1H6VVA5_9EURY</name>
<dbReference type="PANTHER" id="PTHR43711">
    <property type="entry name" value="TWO-COMPONENT HISTIDINE KINASE"/>
    <property type="match status" value="1"/>
</dbReference>
<dbReference type="KEGG" id="hae:halTADL_0433"/>
<dbReference type="NCBIfam" id="TIGR00229">
    <property type="entry name" value="sensory_box"/>
    <property type="match status" value="1"/>
</dbReference>
<dbReference type="InterPro" id="IPR000700">
    <property type="entry name" value="PAS-assoc_C"/>
</dbReference>
<dbReference type="Gene3D" id="1.10.287.130">
    <property type="match status" value="1"/>
</dbReference>
<feature type="transmembrane region" description="Helical" evidence="7">
    <location>
        <begin position="147"/>
        <end position="165"/>
    </location>
</feature>
<feature type="domain" description="PAC" evidence="9">
    <location>
        <begin position="284"/>
        <end position="343"/>
    </location>
</feature>
<dbReference type="Pfam" id="PF00512">
    <property type="entry name" value="HisKA"/>
    <property type="match status" value="1"/>
</dbReference>
<dbReference type="InterPro" id="IPR005467">
    <property type="entry name" value="His_kinase_dom"/>
</dbReference>
<feature type="transmembrane region" description="Helical" evidence="7">
    <location>
        <begin position="6"/>
        <end position="27"/>
    </location>
</feature>
<dbReference type="STRING" id="1073996.SAMN05444271_12026"/>
<evidence type="ECO:0000259" key="9">
    <source>
        <dbReference type="PROSITE" id="PS50113"/>
    </source>
</evidence>
<dbReference type="Pfam" id="PF08448">
    <property type="entry name" value="PAS_4"/>
    <property type="match status" value="1"/>
</dbReference>
<keyword evidence="7" id="KW-0812">Transmembrane</keyword>
<keyword evidence="7" id="KW-0472">Membrane</keyword>
<evidence type="ECO:0000256" key="7">
    <source>
        <dbReference type="SAM" id="Phobius"/>
    </source>
</evidence>
<keyword evidence="4" id="KW-0418">Kinase</keyword>
<evidence type="ECO:0000259" key="8">
    <source>
        <dbReference type="PROSITE" id="PS50109"/>
    </source>
</evidence>
<dbReference type="Proteomes" id="UP000198888">
    <property type="component" value="Unassembled WGS sequence"/>
</dbReference>
<evidence type="ECO:0000256" key="1">
    <source>
        <dbReference type="ARBA" id="ARBA00000085"/>
    </source>
</evidence>
<feature type="compositionally biased region" description="Polar residues" evidence="6">
    <location>
        <begin position="525"/>
        <end position="541"/>
    </location>
</feature>
<dbReference type="SMART" id="SM00388">
    <property type="entry name" value="HisKA"/>
    <property type="match status" value="1"/>
</dbReference>
<dbReference type="SUPFAM" id="SSF55874">
    <property type="entry name" value="ATPase domain of HSP90 chaperone/DNA topoisomerase II/histidine kinase"/>
    <property type="match status" value="1"/>
</dbReference>
<dbReference type="PROSITE" id="PS50109">
    <property type="entry name" value="HIS_KIN"/>
    <property type="match status" value="1"/>
</dbReference>
<dbReference type="PROSITE" id="PS50113">
    <property type="entry name" value="PAC"/>
    <property type="match status" value="1"/>
</dbReference>
<dbReference type="CDD" id="cd00082">
    <property type="entry name" value="HisKA"/>
    <property type="match status" value="1"/>
</dbReference>
<feature type="transmembrane region" description="Helical" evidence="7">
    <location>
        <begin position="98"/>
        <end position="116"/>
    </location>
</feature>
<feature type="domain" description="Histidine kinase" evidence="8">
    <location>
        <begin position="354"/>
        <end position="523"/>
    </location>
</feature>
<comment type="catalytic activity">
    <reaction evidence="1">
        <text>ATP + protein L-histidine = ADP + protein N-phospho-L-histidine.</text>
        <dbReference type="EC" id="2.7.13.3"/>
    </reaction>
</comment>
<reference evidence="10 11" key="1">
    <citation type="submission" date="2016-10" db="EMBL/GenBank/DDBJ databases">
        <authorList>
            <person name="de Groot N.N."/>
        </authorList>
    </citation>
    <scope>NUCLEOTIDE SEQUENCE [LARGE SCALE GENOMIC DNA]</scope>
    <source>
        <strain evidence="10 11">DSM 22187</strain>
    </source>
</reference>
<evidence type="ECO:0000256" key="4">
    <source>
        <dbReference type="ARBA" id="ARBA00022777"/>
    </source>
</evidence>
<dbReference type="InterPro" id="IPR031621">
    <property type="entry name" value="HisKA_7TM"/>
</dbReference>
<dbReference type="CDD" id="cd00130">
    <property type="entry name" value="PAS"/>
    <property type="match status" value="1"/>
</dbReference>
<dbReference type="GO" id="GO:0000155">
    <property type="term" value="F:phosphorelay sensor kinase activity"/>
    <property type="evidence" value="ECO:0007669"/>
    <property type="project" value="InterPro"/>
</dbReference>
<dbReference type="Pfam" id="PF16927">
    <property type="entry name" value="HisKA_7TM"/>
    <property type="match status" value="1"/>
</dbReference>
<keyword evidence="3" id="KW-0808">Transferase</keyword>
<evidence type="ECO:0000256" key="5">
    <source>
        <dbReference type="ARBA" id="ARBA00023012"/>
    </source>
</evidence>
<dbReference type="AlphaFoldDB" id="A0A1H6VVA5"/>
<dbReference type="EMBL" id="FNYR01000020">
    <property type="protein sequence ID" value="SEJ08581.1"/>
    <property type="molecule type" value="Genomic_DNA"/>
</dbReference>
<dbReference type="SMART" id="SM00091">
    <property type="entry name" value="PAS"/>
    <property type="match status" value="1"/>
</dbReference>
<evidence type="ECO:0000256" key="6">
    <source>
        <dbReference type="SAM" id="MobiDB-lite"/>
    </source>
</evidence>
<feature type="region of interest" description="Disordered" evidence="6">
    <location>
        <begin position="500"/>
        <end position="541"/>
    </location>
</feature>
<protein>
    <recommendedName>
        <fullName evidence="2">histidine kinase</fullName>
        <ecNumber evidence="2">2.7.13.3</ecNumber>
    </recommendedName>
</protein>
<evidence type="ECO:0000313" key="11">
    <source>
        <dbReference type="Proteomes" id="UP000198888"/>
    </source>
</evidence>
<feature type="transmembrane region" description="Helical" evidence="7">
    <location>
        <begin position="204"/>
        <end position="223"/>
    </location>
</feature>
<accession>A0A2H4PYR4</accession>
<feature type="transmembrane region" description="Helical" evidence="7">
    <location>
        <begin position="63"/>
        <end position="86"/>
    </location>
</feature>
<keyword evidence="5" id="KW-0902">Two-component regulatory system</keyword>
<feature type="transmembrane region" description="Helical" evidence="7">
    <location>
        <begin position="34"/>
        <end position="57"/>
    </location>
</feature>
<dbReference type="Gene3D" id="3.30.565.10">
    <property type="entry name" value="Histidine kinase-like ATPase, C-terminal domain"/>
    <property type="match status" value="1"/>
</dbReference>
<sequence>MGMSDLTVGGIYIAATVIALYTGGVLWRHREKTAALPLSIAGFSSAVWSFGLFITTLPWGSVALSGITVVYIGVAVGLAAVFVFALEYTGRERYVTPTLLGLLSIHPIFLLGFVIFNPGDLFFIGLDPAAPIGVDQQWGPAFWLHSTYAYLLVLVTSLLIVERLVRTNRALYKGQAILLAAGLFAPLPMNAVFISGVISFDTTPLGFVIMCSLFAVAIIKYRFVDLSPIAREKVIDSVRDGMVVVDTDDRIIDINPAAERMMNIETSVLGASVSEVLNLSESVAAYEELTATTDTSELTVELGDVYYAIESTPIFDGRDRHVGWLFLLQDVTEQKRRERELEQQIEKLDEFASLVSHDLRSPINVANGYIEQTRITGDLDNLNEIERATERMEEIIDDVLELAREGQAVTEPEAVSVDTIAREAWDHTEANGASLSVDGDTKIVADPDRLTRLFENLFRNSVEHGTETKGDDSTPESLAITVGTADETSTKSTLYVADDGVGIPTNRTECSKTATRPTPTGRGWVSQSSNRSPTHTAGPSR</sequence>
<feature type="compositionally biased region" description="Polar residues" evidence="6">
    <location>
        <begin position="505"/>
        <end position="518"/>
    </location>
</feature>
<evidence type="ECO:0000256" key="2">
    <source>
        <dbReference type="ARBA" id="ARBA00012438"/>
    </source>
</evidence>
<evidence type="ECO:0000313" key="10">
    <source>
        <dbReference type="EMBL" id="SEJ08581.1"/>
    </source>
</evidence>
<keyword evidence="11" id="KW-1185">Reference proteome</keyword>
<dbReference type="EC" id="2.7.13.3" evidence="2"/>
<dbReference type="InterPro" id="IPR003661">
    <property type="entry name" value="HisK_dim/P_dom"/>
</dbReference>
<gene>
    <name evidence="10" type="ORF">SAMN05444271_12026</name>
</gene>
<dbReference type="PANTHER" id="PTHR43711:SF1">
    <property type="entry name" value="HISTIDINE KINASE 1"/>
    <property type="match status" value="1"/>
</dbReference>